<sequence>MAARRLGGDQAALTTRLISALVPFRGEIVAGYWPMRGEADPRDALAAHNGPICLPVVTGKAQPLIFRAWDDDDLVSGAYGTAHPADSAAILIPSVLIVPLAGFDRQGNRLGYGGGFYDRTLQVLRDQGVAVAIGLAFAAQELSAIPAEPYDQPLDIVVTDKELIRPSR</sequence>
<dbReference type="InterPro" id="IPR002698">
    <property type="entry name" value="FTHF_cligase"/>
</dbReference>
<comment type="catalytic activity">
    <reaction evidence="5">
        <text>(6S)-5-formyl-5,6,7,8-tetrahydrofolate + ATP = (6R)-5,10-methenyltetrahydrofolate + ADP + phosphate</text>
        <dbReference type="Rhea" id="RHEA:10488"/>
        <dbReference type="ChEBI" id="CHEBI:30616"/>
        <dbReference type="ChEBI" id="CHEBI:43474"/>
        <dbReference type="ChEBI" id="CHEBI:57455"/>
        <dbReference type="ChEBI" id="CHEBI:57457"/>
        <dbReference type="ChEBI" id="CHEBI:456216"/>
        <dbReference type="EC" id="6.3.3.2"/>
    </reaction>
</comment>
<evidence type="ECO:0000256" key="5">
    <source>
        <dbReference type="RuleBase" id="RU361279"/>
    </source>
</evidence>
<evidence type="ECO:0000313" key="7">
    <source>
        <dbReference type="Proteomes" id="UP000608594"/>
    </source>
</evidence>
<keyword evidence="5" id="KW-0460">Magnesium</keyword>
<keyword evidence="2 4" id="KW-0547">Nucleotide-binding</keyword>
<dbReference type="Gene3D" id="3.40.50.10420">
    <property type="entry name" value="NagB/RpiA/CoA transferase-like"/>
    <property type="match status" value="1"/>
</dbReference>
<dbReference type="PIRSF" id="PIRSF006806">
    <property type="entry name" value="FTHF_cligase"/>
    <property type="match status" value="1"/>
</dbReference>
<dbReference type="PANTHER" id="PTHR23407:SF1">
    <property type="entry name" value="5-FORMYLTETRAHYDROFOLATE CYCLO-LIGASE"/>
    <property type="match status" value="1"/>
</dbReference>
<comment type="similarity">
    <text evidence="1 5">Belongs to the 5-formyltetrahydrofolate cyclo-ligase family.</text>
</comment>
<keyword evidence="7" id="KW-1185">Reference proteome</keyword>
<dbReference type="GO" id="GO:0030272">
    <property type="term" value="F:5-formyltetrahydrofolate cyclo-ligase activity"/>
    <property type="evidence" value="ECO:0007669"/>
    <property type="project" value="UniProtKB-EC"/>
</dbReference>
<keyword evidence="5" id="KW-0479">Metal-binding</keyword>
<reference evidence="6" key="1">
    <citation type="submission" date="2020-08" db="EMBL/GenBank/DDBJ databases">
        <title>Paracoccus amoyensis sp. nov., isolated from the surface seawater at coast of Xiamen, Fujian.</title>
        <authorList>
            <person name="Lyu L."/>
        </authorList>
    </citation>
    <scope>NUCLEOTIDE SEQUENCE</scope>
    <source>
        <strain evidence="6">11-3</strain>
    </source>
</reference>
<dbReference type="GO" id="GO:0046872">
    <property type="term" value="F:metal ion binding"/>
    <property type="evidence" value="ECO:0007669"/>
    <property type="project" value="UniProtKB-KW"/>
</dbReference>
<feature type="binding site" evidence="4">
    <location>
        <begin position="109"/>
        <end position="117"/>
    </location>
    <ligand>
        <name>ATP</name>
        <dbReference type="ChEBI" id="CHEBI:30616"/>
    </ligand>
</feature>
<comment type="cofactor">
    <cofactor evidence="5">
        <name>Mg(2+)</name>
        <dbReference type="ChEBI" id="CHEBI:18420"/>
    </cofactor>
</comment>
<name>A0A926GHQ1_9RHOB</name>
<evidence type="ECO:0000256" key="2">
    <source>
        <dbReference type="ARBA" id="ARBA00022741"/>
    </source>
</evidence>
<dbReference type="InterPro" id="IPR037171">
    <property type="entry name" value="NagB/RpiA_transferase-like"/>
</dbReference>
<dbReference type="GO" id="GO:0005524">
    <property type="term" value="F:ATP binding"/>
    <property type="evidence" value="ECO:0007669"/>
    <property type="project" value="UniProtKB-KW"/>
</dbReference>
<evidence type="ECO:0000313" key="6">
    <source>
        <dbReference type="EMBL" id="MBC9247197.1"/>
    </source>
</evidence>
<evidence type="ECO:0000256" key="1">
    <source>
        <dbReference type="ARBA" id="ARBA00010638"/>
    </source>
</evidence>
<dbReference type="EC" id="6.3.3.2" evidence="5"/>
<dbReference type="SUPFAM" id="SSF100950">
    <property type="entry name" value="NagB/RpiA/CoA transferase-like"/>
    <property type="match status" value="1"/>
</dbReference>
<dbReference type="GO" id="GO:0035999">
    <property type="term" value="P:tetrahydrofolate interconversion"/>
    <property type="evidence" value="ECO:0007669"/>
    <property type="project" value="TreeGrafter"/>
</dbReference>
<dbReference type="AlphaFoldDB" id="A0A926GHQ1"/>
<gene>
    <name evidence="6" type="ORF">H4P12_10835</name>
</gene>
<feature type="binding site" evidence="4">
    <location>
        <position position="38"/>
    </location>
    <ligand>
        <name>substrate</name>
    </ligand>
</feature>
<evidence type="ECO:0000256" key="4">
    <source>
        <dbReference type="PIRSR" id="PIRSR006806-1"/>
    </source>
</evidence>
<dbReference type="InterPro" id="IPR024185">
    <property type="entry name" value="FTHF_cligase-like_sf"/>
</dbReference>
<keyword evidence="6" id="KW-0436">Ligase</keyword>
<keyword evidence="3 4" id="KW-0067">ATP-binding</keyword>
<evidence type="ECO:0000256" key="3">
    <source>
        <dbReference type="ARBA" id="ARBA00022840"/>
    </source>
</evidence>
<organism evidence="6 7">
    <name type="scientific">Paracoccus amoyensis</name>
    <dbReference type="NCBI Taxonomy" id="2760093"/>
    <lineage>
        <taxon>Bacteria</taxon>
        <taxon>Pseudomonadati</taxon>
        <taxon>Pseudomonadota</taxon>
        <taxon>Alphaproteobacteria</taxon>
        <taxon>Rhodobacterales</taxon>
        <taxon>Paracoccaceae</taxon>
        <taxon>Paracoccus</taxon>
    </lineage>
</organism>
<dbReference type="GO" id="GO:0009396">
    <property type="term" value="P:folic acid-containing compound biosynthetic process"/>
    <property type="evidence" value="ECO:0007669"/>
    <property type="project" value="TreeGrafter"/>
</dbReference>
<dbReference type="Pfam" id="PF01812">
    <property type="entry name" value="5-FTHF_cyc-lig"/>
    <property type="match status" value="1"/>
</dbReference>
<comment type="caution">
    <text evidence="6">The sequence shown here is derived from an EMBL/GenBank/DDBJ whole genome shotgun (WGS) entry which is preliminary data.</text>
</comment>
<dbReference type="EMBL" id="JACOQL010000003">
    <property type="protein sequence ID" value="MBC9247197.1"/>
    <property type="molecule type" value="Genomic_DNA"/>
</dbReference>
<dbReference type="PANTHER" id="PTHR23407">
    <property type="entry name" value="ATPASE INHIBITOR/5-FORMYLTETRAHYDROFOLATE CYCLO-LIGASE"/>
    <property type="match status" value="1"/>
</dbReference>
<proteinExistence type="inferred from homology"/>
<dbReference type="Proteomes" id="UP000608594">
    <property type="component" value="Unassembled WGS sequence"/>
</dbReference>
<accession>A0A926GHQ1</accession>
<protein>
    <recommendedName>
        <fullName evidence="5">5-formyltetrahydrofolate cyclo-ligase</fullName>
        <ecNumber evidence="5">6.3.3.2</ecNumber>
    </recommendedName>
</protein>
<dbReference type="NCBIfam" id="TIGR02727">
    <property type="entry name" value="MTHFS_bact"/>
    <property type="match status" value="1"/>
</dbReference>